<sequence>MHCEPTRSYQYEGYVGTEATLPRLRVAAQYSPQKKTVIVKVISVHSCDLFTDDVSQVGENSNPFFFKVRLSYGSERAKQQTAVVRGEEPTFNQTFSFTDVEKEEFQSSDLRFRVYSRSGKSRMNLRAEGHLQSDKIGQENPTTSTVILNKISTVKSEVVSLRIFSDCFSFFRFSSKSFGRFK</sequence>
<dbReference type="OrthoDB" id="5978493at2759"/>
<dbReference type="Gene3D" id="2.60.40.150">
    <property type="entry name" value="C2 domain"/>
    <property type="match status" value="1"/>
</dbReference>
<gene>
    <name evidence="2" type="ORF">OESDEN_10725</name>
</gene>
<evidence type="ECO:0000313" key="3">
    <source>
        <dbReference type="Proteomes" id="UP000053660"/>
    </source>
</evidence>
<accession>A0A0B1SWU6</accession>
<dbReference type="PROSITE" id="PS50004">
    <property type="entry name" value="C2"/>
    <property type="match status" value="1"/>
</dbReference>
<dbReference type="GO" id="GO:0001786">
    <property type="term" value="F:phosphatidylserine binding"/>
    <property type="evidence" value="ECO:0007669"/>
    <property type="project" value="TreeGrafter"/>
</dbReference>
<dbReference type="EMBL" id="KN554210">
    <property type="protein sequence ID" value="KHJ89449.1"/>
    <property type="molecule type" value="Genomic_DNA"/>
</dbReference>
<dbReference type="GO" id="GO:0030276">
    <property type="term" value="F:clathrin binding"/>
    <property type="evidence" value="ECO:0007669"/>
    <property type="project" value="TreeGrafter"/>
</dbReference>
<evidence type="ECO:0000259" key="1">
    <source>
        <dbReference type="PROSITE" id="PS50004"/>
    </source>
</evidence>
<dbReference type="SUPFAM" id="SSF49562">
    <property type="entry name" value="C2 domain (Calcium/lipid-binding domain, CaLB)"/>
    <property type="match status" value="1"/>
</dbReference>
<dbReference type="InterPro" id="IPR000008">
    <property type="entry name" value="C2_dom"/>
</dbReference>
<dbReference type="GO" id="GO:0005886">
    <property type="term" value="C:plasma membrane"/>
    <property type="evidence" value="ECO:0007669"/>
    <property type="project" value="TreeGrafter"/>
</dbReference>
<name>A0A0B1SWU6_OESDE</name>
<protein>
    <submittedName>
        <fullName evidence="2">C2 domain protein</fullName>
    </submittedName>
</protein>
<dbReference type="GO" id="GO:0000149">
    <property type="term" value="F:SNARE binding"/>
    <property type="evidence" value="ECO:0007669"/>
    <property type="project" value="TreeGrafter"/>
</dbReference>
<dbReference type="Proteomes" id="UP000053660">
    <property type="component" value="Unassembled WGS sequence"/>
</dbReference>
<proteinExistence type="predicted"/>
<dbReference type="GO" id="GO:0017156">
    <property type="term" value="P:calcium-ion regulated exocytosis"/>
    <property type="evidence" value="ECO:0007669"/>
    <property type="project" value="TreeGrafter"/>
</dbReference>
<evidence type="ECO:0000313" key="2">
    <source>
        <dbReference type="EMBL" id="KHJ89449.1"/>
    </source>
</evidence>
<dbReference type="InterPro" id="IPR035892">
    <property type="entry name" value="C2_domain_sf"/>
</dbReference>
<dbReference type="Pfam" id="PF00168">
    <property type="entry name" value="C2"/>
    <property type="match status" value="1"/>
</dbReference>
<feature type="domain" description="C2" evidence="1">
    <location>
        <begin position="20"/>
        <end position="146"/>
    </location>
</feature>
<dbReference type="GO" id="GO:0005509">
    <property type="term" value="F:calcium ion binding"/>
    <property type="evidence" value="ECO:0007669"/>
    <property type="project" value="TreeGrafter"/>
</dbReference>
<reference evidence="2 3" key="1">
    <citation type="submission" date="2014-03" db="EMBL/GenBank/DDBJ databases">
        <title>Draft genome of the hookworm Oesophagostomum dentatum.</title>
        <authorList>
            <person name="Mitreva M."/>
        </authorList>
    </citation>
    <scope>NUCLEOTIDE SEQUENCE [LARGE SCALE GENOMIC DNA]</scope>
    <source>
        <strain evidence="2 3">OD-Hann</strain>
    </source>
</reference>
<dbReference type="GO" id="GO:0005544">
    <property type="term" value="F:calcium-dependent phospholipid binding"/>
    <property type="evidence" value="ECO:0007669"/>
    <property type="project" value="TreeGrafter"/>
</dbReference>
<organism evidence="2 3">
    <name type="scientific">Oesophagostomum dentatum</name>
    <name type="common">Nodular worm</name>
    <dbReference type="NCBI Taxonomy" id="61180"/>
    <lineage>
        <taxon>Eukaryota</taxon>
        <taxon>Metazoa</taxon>
        <taxon>Ecdysozoa</taxon>
        <taxon>Nematoda</taxon>
        <taxon>Chromadorea</taxon>
        <taxon>Rhabditida</taxon>
        <taxon>Rhabditina</taxon>
        <taxon>Rhabditomorpha</taxon>
        <taxon>Strongyloidea</taxon>
        <taxon>Strongylidae</taxon>
        <taxon>Oesophagostomum</taxon>
    </lineage>
</organism>
<dbReference type="AlphaFoldDB" id="A0A0B1SWU6"/>
<keyword evidence="3" id="KW-1185">Reference proteome</keyword>
<dbReference type="PANTHER" id="PTHR10024">
    <property type="entry name" value="SYNAPTOTAGMIN"/>
    <property type="match status" value="1"/>
</dbReference>
<dbReference type="GO" id="GO:0070382">
    <property type="term" value="C:exocytic vesicle"/>
    <property type="evidence" value="ECO:0007669"/>
    <property type="project" value="TreeGrafter"/>
</dbReference>